<feature type="domain" description="Non-reducing end beta-L-arabinofuranosidase-like GH127 middle" evidence="4">
    <location>
        <begin position="456"/>
        <end position="546"/>
    </location>
</feature>
<dbReference type="Pfam" id="PF07944">
    <property type="entry name" value="Beta-AFase-like_GH127_cat"/>
    <property type="match status" value="1"/>
</dbReference>
<feature type="domain" description="Non-reducing end beta-L-arabinofuranosidase-like GH127 catalytic" evidence="3">
    <location>
        <begin position="119"/>
        <end position="434"/>
    </location>
</feature>
<dbReference type="PANTHER" id="PTHR43465">
    <property type="entry name" value="DUF1680 DOMAIN PROTEIN (AFU_ORTHOLOGUE AFUA_1G08910)"/>
    <property type="match status" value="1"/>
</dbReference>
<dbReference type="InterPro" id="IPR049046">
    <property type="entry name" value="Beta-AFase-like_GH127_middle"/>
</dbReference>
<evidence type="ECO:0000259" key="4">
    <source>
        <dbReference type="Pfam" id="PF20736"/>
    </source>
</evidence>
<proteinExistence type="predicted"/>
<evidence type="ECO:0000256" key="2">
    <source>
        <dbReference type="SAM" id="SignalP"/>
    </source>
</evidence>
<protein>
    <submittedName>
        <fullName evidence="5">DUF1680 family protein</fullName>
    </submittedName>
</protein>
<organism evidence="5 6">
    <name type="scientific">Acidipila rosea</name>
    <dbReference type="NCBI Taxonomy" id="768535"/>
    <lineage>
        <taxon>Bacteria</taxon>
        <taxon>Pseudomonadati</taxon>
        <taxon>Acidobacteriota</taxon>
        <taxon>Terriglobia</taxon>
        <taxon>Terriglobales</taxon>
        <taxon>Acidobacteriaceae</taxon>
        <taxon>Acidipila</taxon>
    </lineage>
</organism>
<gene>
    <name evidence="5" type="ORF">C7378_0281</name>
</gene>
<dbReference type="RefSeq" id="WP_165876580.1">
    <property type="nucleotide sequence ID" value="NZ_SMGK01000001.1"/>
</dbReference>
<evidence type="ECO:0000259" key="3">
    <source>
        <dbReference type="Pfam" id="PF07944"/>
    </source>
</evidence>
<feature type="signal peptide" evidence="2">
    <location>
        <begin position="1"/>
        <end position="24"/>
    </location>
</feature>
<name>A0A4R1LCW7_9BACT</name>
<dbReference type="Pfam" id="PF20736">
    <property type="entry name" value="Glyco_hydro127M"/>
    <property type="match status" value="1"/>
</dbReference>
<accession>A0A4R1LCW7</accession>
<evidence type="ECO:0000313" key="6">
    <source>
        <dbReference type="Proteomes" id="UP000295210"/>
    </source>
</evidence>
<dbReference type="InterPro" id="IPR049174">
    <property type="entry name" value="Beta-AFase-like"/>
</dbReference>
<evidence type="ECO:0000313" key="5">
    <source>
        <dbReference type="EMBL" id="TCK75300.1"/>
    </source>
</evidence>
<feature type="region of interest" description="Disordered" evidence="1">
    <location>
        <begin position="29"/>
        <end position="52"/>
    </location>
</feature>
<dbReference type="SUPFAM" id="SSF48208">
    <property type="entry name" value="Six-hairpin glycosidases"/>
    <property type="match status" value="1"/>
</dbReference>
<keyword evidence="6" id="KW-1185">Reference proteome</keyword>
<dbReference type="GO" id="GO:0005975">
    <property type="term" value="P:carbohydrate metabolic process"/>
    <property type="evidence" value="ECO:0007669"/>
    <property type="project" value="InterPro"/>
</dbReference>
<dbReference type="EMBL" id="SMGK01000001">
    <property type="protein sequence ID" value="TCK75300.1"/>
    <property type="molecule type" value="Genomic_DNA"/>
</dbReference>
<dbReference type="InterPro" id="IPR012878">
    <property type="entry name" value="Beta-AFase-like_GH127_cat"/>
</dbReference>
<dbReference type="AlphaFoldDB" id="A0A4R1LCW7"/>
<dbReference type="PANTHER" id="PTHR43465:SF2">
    <property type="entry name" value="DUF1680 DOMAIN PROTEIN (AFU_ORTHOLOGUE AFUA_1G08910)"/>
    <property type="match status" value="1"/>
</dbReference>
<comment type="caution">
    <text evidence="5">The sequence shown here is derived from an EMBL/GenBank/DDBJ whole genome shotgun (WGS) entry which is preliminary data.</text>
</comment>
<sequence>MNRRDTLKIIAGAWASLLANAAVASEPGIGFPGRPADSAPCTDVSDRPRSQKNAPAFEWLTLGDVKPAGWIKEQMTRDLQQGYAGKLGKLCHEASSDIFVTNRNSLARQNTSNQDGVNWWNGETEGVWRSGHIMMAYLSEDPESMREAEAWVRHVLTSQDADGYLGAFAPDLRYKRLGELWTQSCLLTGLLAYAELTGSKDAMQAVIRSSECTMAVLGPGKAEPPWGEDHDLVYADILERLHDLTGDPKYLDFALWLYESWSTHRKTSDNSLSSLLNRKAGWVDHGAHTYETMRAPLWLSIATGRLDLGTASRNSFAKLDRYTSPGGSAVSQELILDQSPDPTLSEYEYCATKQIQFTLESALQKTGNAALGDRVERIWFNAAQGSRLANGSAITYLTEDNRLTCNGRKPDGSAIEKRNKFSPTHQDVAVCCNPASTHVAALYVRGMWMSHPEGGLAAMLYGPCKLSTVVERVPITLEERTNYPFENQVQIVVRPEKEVRFPIFLRDPGWSKSTMVQCEGAQVVRQGDYIVVTKSWKADDQIHIDFVPVIQEIEAVNGEFALQYGPLIFARAIPSAAKVVRTYPLQGFEDSYLIPIDEPADLSLCASTRWQGFGFTAMQAKGGDPLRPFDDALLKLEGSMTGKDGNSVKVSLVPMGNAPGLRRVTFPVA</sequence>
<feature type="chain" id="PRO_5020234211" evidence="2">
    <location>
        <begin position="25"/>
        <end position="669"/>
    </location>
</feature>
<keyword evidence="2" id="KW-0732">Signal</keyword>
<dbReference type="Proteomes" id="UP000295210">
    <property type="component" value="Unassembled WGS sequence"/>
</dbReference>
<evidence type="ECO:0000256" key="1">
    <source>
        <dbReference type="SAM" id="MobiDB-lite"/>
    </source>
</evidence>
<dbReference type="InterPro" id="IPR008928">
    <property type="entry name" value="6-hairpin_glycosidase_sf"/>
</dbReference>
<reference evidence="5 6" key="1">
    <citation type="submission" date="2019-03" db="EMBL/GenBank/DDBJ databases">
        <title>Genomic Encyclopedia of Type Strains, Phase IV (KMG-IV): sequencing the most valuable type-strain genomes for metagenomic binning, comparative biology and taxonomic classification.</title>
        <authorList>
            <person name="Goeker M."/>
        </authorList>
    </citation>
    <scope>NUCLEOTIDE SEQUENCE [LARGE SCALE GENOMIC DNA]</scope>
    <source>
        <strain evidence="5 6">DSM 103428</strain>
    </source>
</reference>